<comment type="caution">
    <text evidence="3">The sequence shown here is derived from an EMBL/GenBank/DDBJ whole genome shotgun (WGS) entry which is preliminary data.</text>
</comment>
<dbReference type="Gene3D" id="2.40.380.10">
    <property type="entry name" value="FomD-like"/>
    <property type="match status" value="1"/>
</dbReference>
<evidence type="ECO:0000313" key="4">
    <source>
        <dbReference type="Proteomes" id="UP000809290"/>
    </source>
</evidence>
<feature type="domain" description="DUF402" evidence="2">
    <location>
        <begin position="132"/>
        <end position="243"/>
    </location>
</feature>
<dbReference type="EMBL" id="JAFBCP010000001">
    <property type="protein sequence ID" value="MBM7816280.1"/>
    <property type="molecule type" value="Genomic_DNA"/>
</dbReference>
<dbReference type="InterPro" id="IPR007295">
    <property type="entry name" value="DUF402"/>
</dbReference>
<sequence length="282" mass="30840">MTTPTDGSGQEGSGQEPSQNNSVQYGAEPSQYGTEPFPSPAPASSVPLAQAPRLQPGDVVRWRFRRHDFAVHGVDVVQPVRVVRHDERGLVVWLAGGTPVVHARLAGFESVNPHNVPDHVRFNPRRVDRVAVGGQWYGRGVLRLIPVGMPFSVWVFREASGTVNAHYVNLEGHHRLGPAVDGNAVGELYTSDHVLDLVIRPGQVPQLKDEDELAAAVKYGQWDADVAAAIRANAAVALSEWEQGMWAFTEDWSGWQAPGSWDIPGRECVDPDGSVEWHHGDH</sequence>
<reference evidence="3 4" key="1">
    <citation type="submission" date="2021-01" db="EMBL/GenBank/DDBJ databases">
        <title>Sequencing the genomes of 1000 actinobacteria strains.</title>
        <authorList>
            <person name="Klenk H.-P."/>
        </authorList>
    </citation>
    <scope>NUCLEOTIDE SEQUENCE [LARGE SCALE GENOMIC DNA]</scope>
    <source>
        <strain evidence="3 4">DSM 13657</strain>
    </source>
</reference>
<feature type="region of interest" description="Disordered" evidence="1">
    <location>
        <begin position="1"/>
        <end position="50"/>
    </location>
</feature>
<gene>
    <name evidence="3" type="ORF">JOE56_000974</name>
</gene>
<dbReference type="Pfam" id="PF04167">
    <property type="entry name" value="DUF402"/>
    <property type="match status" value="1"/>
</dbReference>
<evidence type="ECO:0000256" key="1">
    <source>
        <dbReference type="SAM" id="MobiDB-lite"/>
    </source>
</evidence>
<accession>A0ABS2SKJ9</accession>
<dbReference type="InterPro" id="IPR035930">
    <property type="entry name" value="FomD-like_sf"/>
</dbReference>
<dbReference type="Proteomes" id="UP000809290">
    <property type="component" value="Unassembled WGS sequence"/>
</dbReference>
<organism evidence="3 4">
    <name type="scientific">Brevibacterium paucivorans</name>
    <dbReference type="NCBI Taxonomy" id="170994"/>
    <lineage>
        <taxon>Bacteria</taxon>
        <taxon>Bacillati</taxon>
        <taxon>Actinomycetota</taxon>
        <taxon>Actinomycetes</taxon>
        <taxon>Micrococcales</taxon>
        <taxon>Brevibacteriaceae</taxon>
        <taxon>Brevibacterium</taxon>
    </lineage>
</organism>
<name>A0ABS2SKJ9_9MICO</name>
<evidence type="ECO:0000259" key="2">
    <source>
        <dbReference type="Pfam" id="PF04167"/>
    </source>
</evidence>
<dbReference type="RefSeq" id="WP_239530372.1">
    <property type="nucleotide sequence ID" value="NZ_JAFBCP010000001.1"/>
</dbReference>
<keyword evidence="4" id="KW-1185">Reference proteome</keyword>
<evidence type="ECO:0000313" key="3">
    <source>
        <dbReference type="EMBL" id="MBM7816280.1"/>
    </source>
</evidence>
<dbReference type="SUPFAM" id="SSF159234">
    <property type="entry name" value="FomD-like"/>
    <property type="match status" value="1"/>
</dbReference>
<proteinExistence type="predicted"/>
<protein>
    <recommendedName>
        <fullName evidence="2">DUF402 domain-containing protein</fullName>
    </recommendedName>
</protein>